<accession>A0A1C3X9D7</accession>
<feature type="compositionally biased region" description="Low complexity" evidence="1">
    <location>
        <begin position="47"/>
        <end position="74"/>
    </location>
</feature>
<protein>
    <submittedName>
        <fullName evidence="4">Uncharacterized protein</fullName>
    </submittedName>
</protein>
<dbReference type="Proteomes" id="UP000565576">
    <property type="component" value="Unassembled WGS sequence"/>
</dbReference>
<dbReference type="EMBL" id="FMAF01000028">
    <property type="protein sequence ID" value="SCB48736.1"/>
    <property type="molecule type" value="Genomic_DNA"/>
</dbReference>
<keyword evidence="2" id="KW-0812">Transmembrane</keyword>
<evidence type="ECO:0000313" key="5">
    <source>
        <dbReference type="Proteomes" id="UP000199205"/>
    </source>
</evidence>
<keyword evidence="2" id="KW-0472">Membrane</keyword>
<name>A0A1C3X9D7_9HYPH</name>
<dbReference type="AlphaFoldDB" id="A0A1C3X9D7"/>
<evidence type="ECO:0000256" key="1">
    <source>
        <dbReference type="SAM" id="MobiDB-lite"/>
    </source>
</evidence>
<evidence type="ECO:0000256" key="2">
    <source>
        <dbReference type="SAM" id="Phobius"/>
    </source>
</evidence>
<proteinExistence type="predicted"/>
<dbReference type="EMBL" id="JACHBG010000031">
    <property type="protein sequence ID" value="MBB6489073.1"/>
    <property type="molecule type" value="Genomic_DNA"/>
</dbReference>
<dbReference type="Proteomes" id="UP000199205">
    <property type="component" value="Unassembled WGS sequence"/>
</dbReference>
<evidence type="ECO:0000313" key="3">
    <source>
        <dbReference type="EMBL" id="MBB6489073.1"/>
    </source>
</evidence>
<evidence type="ECO:0000313" key="4">
    <source>
        <dbReference type="EMBL" id="SCB48736.1"/>
    </source>
</evidence>
<keyword evidence="2" id="KW-1133">Transmembrane helix</keyword>
<organism evidence="4 5">
    <name type="scientific">Rhizobium lusitanum</name>
    <dbReference type="NCBI Taxonomy" id="293958"/>
    <lineage>
        <taxon>Bacteria</taxon>
        <taxon>Pseudomonadati</taxon>
        <taxon>Pseudomonadota</taxon>
        <taxon>Alphaproteobacteria</taxon>
        <taxon>Hyphomicrobiales</taxon>
        <taxon>Rhizobiaceae</taxon>
        <taxon>Rhizobium/Agrobacterium group</taxon>
        <taxon>Rhizobium</taxon>
    </lineage>
</organism>
<reference evidence="3 6" key="2">
    <citation type="submission" date="2020-08" db="EMBL/GenBank/DDBJ databases">
        <title>Genomic Encyclopedia of Type Strains, Phase IV (KMG-V): Genome sequencing to study the core and pangenomes of soil and plant-associated prokaryotes.</title>
        <authorList>
            <person name="Whitman W."/>
        </authorList>
    </citation>
    <scope>NUCLEOTIDE SEQUENCE [LARGE SCALE GENOMIC DNA]</scope>
    <source>
        <strain evidence="3 6">SEMIA 4060</strain>
    </source>
</reference>
<gene>
    <name evidence="4" type="ORF">GA0061101_12870</name>
    <name evidence="3" type="ORF">GGD46_006399</name>
</gene>
<sequence>MSNDINKRAPDLRTTPVRRQPWMPWVVILGIIVVAALAWAFWPHTSTTNPNAPAQTTTTQPTTTTPPAKTPAQQ</sequence>
<feature type="transmembrane region" description="Helical" evidence="2">
    <location>
        <begin position="21"/>
        <end position="42"/>
    </location>
</feature>
<evidence type="ECO:0000313" key="6">
    <source>
        <dbReference type="Proteomes" id="UP000565576"/>
    </source>
</evidence>
<feature type="region of interest" description="Disordered" evidence="1">
    <location>
        <begin position="44"/>
        <end position="74"/>
    </location>
</feature>
<reference evidence="4 5" key="1">
    <citation type="submission" date="2016-08" db="EMBL/GenBank/DDBJ databases">
        <authorList>
            <person name="Seilhamer J.J."/>
        </authorList>
    </citation>
    <scope>NUCLEOTIDE SEQUENCE [LARGE SCALE GENOMIC DNA]</scope>
    <source>
        <strain evidence="4 5">P1-7</strain>
    </source>
</reference>